<keyword evidence="2" id="KW-0378">Hydrolase</keyword>
<comment type="caution">
    <text evidence="2">The sequence shown here is derived from an EMBL/GenBank/DDBJ whole genome shotgun (WGS) entry which is preliminary data.</text>
</comment>
<dbReference type="PANTHER" id="PTHR47791:SF3">
    <property type="entry name" value="MEIOTICALLY UP-REGULATED GENE 191 PROTEIN"/>
    <property type="match status" value="1"/>
</dbReference>
<dbReference type="InterPro" id="IPR006311">
    <property type="entry name" value="TAT_signal"/>
</dbReference>
<dbReference type="Gene3D" id="1.50.10.20">
    <property type="match status" value="1"/>
</dbReference>
<dbReference type="Proteomes" id="UP001589709">
    <property type="component" value="Unassembled WGS sequence"/>
</dbReference>
<dbReference type="InterPro" id="IPR005198">
    <property type="entry name" value="Glyco_hydro_76"/>
</dbReference>
<dbReference type="SUPFAM" id="SSF48208">
    <property type="entry name" value="Six-hairpin glycosidases"/>
    <property type="match status" value="1"/>
</dbReference>
<keyword evidence="3" id="KW-1185">Reference proteome</keyword>
<dbReference type="GO" id="GO:0016787">
    <property type="term" value="F:hydrolase activity"/>
    <property type="evidence" value="ECO:0007669"/>
    <property type="project" value="UniProtKB-KW"/>
</dbReference>
<dbReference type="EMBL" id="JBHMCY010000104">
    <property type="protein sequence ID" value="MFB9467386.1"/>
    <property type="molecule type" value="Genomic_DNA"/>
</dbReference>
<protein>
    <submittedName>
        <fullName evidence="2">Glycoside hydrolase family 76 protein</fullName>
    </submittedName>
</protein>
<evidence type="ECO:0000313" key="3">
    <source>
        <dbReference type="Proteomes" id="UP001589709"/>
    </source>
</evidence>
<feature type="signal peptide" evidence="1">
    <location>
        <begin position="1"/>
        <end position="18"/>
    </location>
</feature>
<accession>A0ABV5NBF4</accession>
<keyword evidence="1" id="KW-0732">Signal</keyword>
<evidence type="ECO:0000313" key="2">
    <source>
        <dbReference type="EMBL" id="MFB9467386.1"/>
    </source>
</evidence>
<proteinExistence type="predicted"/>
<dbReference type="RefSeq" id="WP_381350621.1">
    <property type="nucleotide sequence ID" value="NZ_JBHMCY010000104.1"/>
</dbReference>
<sequence length="380" mass="42279">MIKRRTLLAAATAIGVTAVGGTAGRGSAAAMERTSADAPGAGALGTVNTDAAFAALNSAFLVSNGGQRYYRTSLNNSEKDYFWRQALDIQAVQDVHDSAPRTETRDLVGRLLDTFLEQNRGSGGLYDWNWNEYNDDLLWAGLAFVRGYRITGNGTYLNQARYAFDRVYNRGWDGALGGGIWWDIRRRDKNALSNSPAVILGCLIYESTGDRGYLDKARAIFDWVWARLLDRSTGGVYETIYADGRRSNGQSVYSAGAFVSAAQALYRNQGQGTLFDDARRTVDWVIRDRTVNGIMTNGQREGTWQSEFARGMGEFVRENNLWGQYYDFMRRNADAAWGARRTDLNLTWNRWDAQTPRDDTRAVEAIGAVIMQAVTPASRP</sequence>
<name>A0ABV5NBF4_9ACTN</name>
<evidence type="ECO:0000256" key="1">
    <source>
        <dbReference type="SAM" id="SignalP"/>
    </source>
</evidence>
<dbReference type="InterPro" id="IPR053169">
    <property type="entry name" value="MUG_Protein"/>
</dbReference>
<feature type="chain" id="PRO_5045296835" evidence="1">
    <location>
        <begin position="19"/>
        <end position="380"/>
    </location>
</feature>
<gene>
    <name evidence="2" type="ORF">ACFF45_33050</name>
</gene>
<dbReference type="PANTHER" id="PTHR47791">
    <property type="entry name" value="MEIOTICALLY UP-REGULATED GENE 191 PROTEIN"/>
    <property type="match status" value="1"/>
</dbReference>
<organism evidence="2 3">
    <name type="scientific">Streptomyces cinereospinus</name>
    <dbReference type="NCBI Taxonomy" id="285561"/>
    <lineage>
        <taxon>Bacteria</taxon>
        <taxon>Bacillati</taxon>
        <taxon>Actinomycetota</taxon>
        <taxon>Actinomycetes</taxon>
        <taxon>Kitasatosporales</taxon>
        <taxon>Streptomycetaceae</taxon>
        <taxon>Streptomyces</taxon>
    </lineage>
</organism>
<dbReference type="Pfam" id="PF03663">
    <property type="entry name" value="Glyco_hydro_76"/>
    <property type="match status" value="1"/>
</dbReference>
<dbReference type="InterPro" id="IPR008928">
    <property type="entry name" value="6-hairpin_glycosidase_sf"/>
</dbReference>
<dbReference type="PROSITE" id="PS51318">
    <property type="entry name" value="TAT"/>
    <property type="match status" value="1"/>
</dbReference>
<reference evidence="2 3" key="1">
    <citation type="submission" date="2024-09" db="EMBL/GenBank/DDBJ databases">
        <authorList>
            <person name="Sun Q."/>
            <person name="Mori K."/>
        </authorList>
    </citation>
    <scope>NUCLEOTIDE SEQUENCE [LARGE SCALE GENOMIC DNA]</scope>
    <source>
        <strain evidence="2 3">JCM 6917</strain>
    </source>
</reference>